<evidence type="ECO:0000259" key="1">
    <source>
        <dbReference type="Pfam" id="PF04213"/>
    </source>
</evidence>
<organism evidence="2 3">
    <name type="scientific">Williamsia marianensis</name>
    <dbReference type="NCBI Taxonomy" id="85044"/>
    <lineage>
        <taxon>Bacteria</taxon>
        <taxon>Bacillati</taxon>
        <taxon>Actinomycetota</taxon>
        <taxon>Actinomycetes</taxon>
        <taxon>Mycobacteriales</taxon>
        <taxon>Nocardiaceae</taxon>
        <taxon>Williamsia</taxon>
    </lineage>
</organism>
<dbReference type="Pfam" id="PF04213">
    <property type="entry name" value="HtaA"/>
    <property type="match status" value="1"/>
</dbReference>
<feature type="domain" description="Htaa" evidence="1">
    <location>
        <begin position="22"/>
        <end position="165"/>
    </location>
</feature>
<dbReference type="InterPro" id="IPR007331">
    <property type="entry name" value="Htaa"/>
</dbReference>
<sequence>MPDSTGADVNVMNEDAGPTLGLRWPIKRTFVNYVRGMTDGKGSATHGASVTGSMEFLYENDPGFSSTDEWRFRGDVRFAGHSGLLFVKIADPRITVVGADGVAELTVVDPYGSDTRLKLATLRVSPQHRPDGIQMWTGTDVRLSAEGVGLFNDVYQPGEEFDSLEILQRLPRQK</sequence>
<reference evidence="2 3" key="1">
    <citation type="submission" date="2017-10" db="EMBL/GenBank/DDBJ databases">
        <title>The draft genome sequence of Williamsia sp. BULT 1.1 isolated from the semi-arid grassland soils from South Africa.</title>
        <authorList>
            <person name="Kabwe M.H."/>
            <person name="Govender N."/>
            <person name="Mutseka Lunga P."/>
            <person name="Vikram S."/>
            <person name="Makhalanyane T.P."/>
        </authorList>
    </citation>
    <scope>NUCLEOTIDE SEQUENCE [LARGE SCALE GENOMIC DNA]</scope>
    <source>
        <strain evidence="2 3">BULT 1.1</strain>
    </source>
</reference>
<gene>
    <name evidence="2" type="ORF">CSW57_21275</name>
</gene>
<evidence type="ECO:0000313" key="2">
    <source>
        <dbReference type="EMBL" id="PHV66152.1"/>
    </source>
</evidence>
<dbReference type="RefSeq" id="WP_099384416.1">
    <property type="nucleotide sequence ID" value="NZ_PEBD01000010.1"/>
</dbReference>
<name>A0A2G3PM23_WILMA</name>
<accession>A0A2G3PM23</accession>
<protein>
    <recommendedName>
        <fullName evidence="1">Htaa domain-containing protein</fullName>
    </recommendedName>
</protein>
<evidence type="ECO:0000313" key="3">
    <source>
        <dbReference type="Proteomes" id="UP000225108"/>
    </source>
</evidence>
<proteinExistence type="predicted"/>
<dbReference type="EMBL" id="PEBD01000010">
    <property type="protein sequence ID" value="PHV66152.1"/>
    <property type="molecule type" value="Genomic_DNA"/>
</dbReference>
<comment type="caution">
    <text evidence="2">The sequence shown here is derived from an EMBL/GenBank/DDBJ whole genome shotgun (WGS) entry which is preliminary data.</text>
</comment>
<dbReference type="AlphaFoldDB" id="A0A2G3PM23"/>
<dbReference type="Proteomes" id="UP000225108">
    <property type="component" value="Unassembled WGS sequence"/>
</dbReference>